<keyword evidence="6" id="KW-1133">Transmembrane helix</keyword>
<keyword evidence="5" id="KW-0408">Iron</keyword>
<dbReference type="OrthoDB" id="381320at2157"/>
<accession>A0A0F7IHX3</accession>
<dbReference type="InParanoid" id="A0A0F7IHX3"/>
<dbReference type="Proteomes" id="UP000034723">
    <property type="component" value="Chromosome"/>
</dbReference>
<dbReference type="InterPro" id="IPR051263">
    <property type="entry name" value="C-type_cytochrome_biogenesis"/>
</dbReference>
<keyword evidence="2" id="KW-0349">Heme</keyword>
<protein>
    <submittedName>
        <fullName evidence="8">Cytochrome c-type biogenesis protein CcmH</fullName>
    </submittedName>
</protein>
<dbReference type="AlphaFoldDB" id="A0A0F7IHX3"/>
<feature type="domain" description="CcmH/CycL/Ccl2/NrfF N-terminal" evidence="7">
    <location>
        <begin position="22"/>
        <end position="119"/>
    </location>
</feature>
<proteinExistence type="inferred from homology"/>
<evidence type="ECO:0000313" key="9">
    <source>
        <dbReference type="Proteomes" id="UP000034723"/>
    </source>
</evidence>
<evidence type="ECO:0000256" key="6">
    <source>
        <dbReference type="SAM" id="Phobius"/>
    </source>
</evidence>
<keyword evidence="4" id="KW-0732">Signal</keyword>
<dbReference type="EMBL" id="CP011267">
    <property type="protein sequence ID" value="AKG91588.1"/>
    <property type="molecule type" value="Genomic_DNA"/>
</dbReference>
<dbReference type="Gene3D" id="1.10.8.640">
    <property type="entry name" value="Cytochrome C biogenesis protein"/>
    <property type="match status" value="1"/>
</dbReference>
<keyword evidence="9" id="KW-1185">Reference proteome</keyword>
<sequence>MRLFLILIALLLLEAGITSALQVSDVEKDVLCSCGCGKVLENCDCATSEVMREEIRGMIEQGMSKEQIVAELQSMYGKEILANPPKEGVFAGLWYYPVVVMGAGLVVVYLILRRRNASWYADPDEVINEEDIELEH</sequence>
<keyword evidence="3" id="KW-0479">Metal-binding</keyword>
<comment type="similarity">
    <text evidence="1">Belongs to the CcmH/CycL/Ccl2/NrfF family.</text>
</comment>
<evidence type="ECO:0000259" key="7">
    <source>
        <dbReference type="Pfam" id="PF03918"/>
    </source>
</evidence>
<evidence type="ECO:0000313" key="8">
    <source>
        <dbReference type="EMBL" id="AKG91588.1"/>
    </source>
</evidence>
<organism evidence="8 9">
    <name type="scientific">Geoglobus ahangari</name>
    <dbReference type="NCBI Taxonomy" id="113653"/>
    <lineage>
        <taxon>Archaea</taxon>
        <taxon>Methanobacteriati</taxon>
        <taxon>Methanobacteriota</taxon>
        <taxon>Archaeoglobi</taxon>
        <taxon>Archaeoglobales</taxon>
        <taxon>Archaeoglobaceae</taxon>
        <taxon>Geoglobus</taxon>
    </lineage>
</organism>
<keyword evidence="6" id="KW-0812">Transmembrane</keyword>
<gene>
    <name evidence="8" type="ORF">GAH_01094</name>
</gene>
<feature type="transmembrane region" description="Helical" evidence="6">
    <location>
        <begin position="93"/>
        <end position="112"/>
    </location>
</feature>
<dbReference type="InterPro" id="IPR005616">
    <property type="entry name" value="CcmH/CycL/Ccl2/NrfF_N"/>
</dbReference>
<dbReference type="GO" id="GO:0046872">
    <property type="term" value="F:metal ion binding"/>
    <property type="evidence" value="ECO:0007669"/>
    <property type="project" value="UniProtKB-KW"/>
</dbReference>
<evidence type="ECO:0000256" key="1">
    <source>
        <dbReference type="ARBA" id="ARBA00010342"/>
    </source>
</evidence>
<evidence type="ECO:0000256" key="3">
    <source>
        <dbReference type="ARBA" id="ARBA00022723"/>
    </source>
</evidence>
<dbReference type="HOGENOM" id="CLU_107187_3_1_2"/>
<dbReference type="STRING" id="113653.GAH_01094"/>
<evidence type="ECO:0000256" key="4">
    <source>
        <dbReference type="ARBA" id="ARBA00022729"/>
    </source>
</evidence>
<reference evidence="8 9" key="1">
    <citation type="submission" date="2015-04" db="EMBL/GenBank/DDBJ databases">
        <title>The complete genome sequence of the hyperthermophilic, obligate iron-reducing archaeon Geoglobus ahangari strain 234T.</title>
        <authorList>
            <person name="Manzella M.P."/>
            <person name="Holmes D.E."/>
            <person name="Rocheleau J.M."/>
            <person name="Chung A."/>
            <person name="Reguera G."/>
            <person name="Kashefi K."/>
        </authorList>
    </citation>
    <scope>NUCLEOTIDE SEQUENCE [LARGE SCALE GENOMIC DNA]</scope>
    <source>
        <strain evidence="8 9">234</strain>
    </source>
</reference>
<dbReference type="GO" id="GO:0005886">
    <property type="term" value="C:plasma membrane"/>
    <property type="evidence" value="ECO:0007669"/>
    <property type="project" value="TreeGrafter"/>
</dbReference>
<dbReference type="InterPro" id="IPR038297">
    <property type="entry name" value="CcmH/CycL/NrfF/Ccl2_sf"/>
</dbReference>
<evidence type="ECO:0000256" key="5">
    <source>
        <dbReference type="ARBA" id="ARBA00023004"/>
    </source>
</evidence>
<dbReference type="KEGG" id="gah:GAH_01094"/>
<dbReference type="PANTHER" id="PTHR47870">
    <property type="entry name" value="CYTOCHROME C-TYPE BIOGENESIS PROTEIN CCMH"/>
    <property type="match status" value="1"/>
</dbReference>
<dbReference type="CDD" id="cd16378">
    <property type="entry name" value="CcmH_N"/>
    <property type="match status" value="1"/>
</dbReference>
<dbReference type="RefSeq" id="WP_052747773.1">
    <property type="nucleotide sequence ID" value="NZ_CP011267.1"/>
</dbReference>
<dbReference type="GeneID" id="25419501"/>
<keyword evidence="6" id="KW-0472">Membrane</keyword>
<dbReference type="Pfam" id="PF03918">
    <property type="entry name" value="CcmH"/>
    <property type="match status" value="1"/>
</dbReference>
<dbReference type="PANTHER" id="PTHR47870:SF4">
    <property type="entry name" value="CYTOCHROME C-TYPE BIOGENESIS PROTEIN CYCH"/>
    <property type="match status" value="1"/>
</dbReference>
<name>A0A0F7IHX3_9EURY</name>
<evidence type="ECO:0000256" key="2">
    <source>
        <dbReference type="ARBA" id="ARBA00022617"/>
    </source>
</evidence>